<dbReference type="Pfam" id="PF00294">
    <property type="entry name" value="PfkB"/>
    <property type="match status" value="1"/>
</dbReference>
<evidence type="ECO:0000313" key="12">
    <source>
        <dbReference type="Proteomes" id="UP000695562"/>
    </source>
</evidence>
<comment type="similarity">
    <text evidence="9">Belongs to the carbohydrate kinase PfkB family. Ribokinase subfamily.</text>
</comment>
<reference evidence="11" key="1">
    <citation type="submission" date="2020-01" db="EMBL/GenBank/DDBJ databases">
        <title>Development of genomics and gene disruption for Polysphondylium violaceum indicates a role for the polyketide synthase stlB in stalk morphogenesis.</title>
        <authorList>
            <person name="Narita B."/>
            <person name="Kawabe Y."/>
            <person name="Kin K."/>
            <person name="Saito T."/>
            <person name="Gibbs R."/>
            <person name="Kuspa A."/>
            <person name="Muzny D."/>
            <person name="Queller D."/>
            <person name="Richards S."/>
            <person name="Strassman J."/>
            <person name="Sucgang R."/>
            <person name="Worley K."/>
            <person name="Schaap P."/>
        </authorList>
    </citation>
    <scope>NUCLEOTIDE SEQUENCE</scope>
    <source>
        <strain evidence="11">QSvi11</strain>
    </source>
</reference>
<keyword evidence="12" id="KW-1185">Reference proteome</keyword>
<feature type="binding site" evidence="9">
    <location>
        <position position="142"/>
    </location>
    <ligand>
        <name>substrate</name>
    </ligand>
</feature>
<evidence type="ECO:0000256" key="7">
    <source>
        <dbReference type="ARBA" id="ARBA00022958"/>
    </source>
</evidence>
<name>A0A8J4UWJ3_9MYCE</name>
<feature type="domain" description="Carbohydrate kinase PfkB" evidence="10">
    <location>
        <begin position="5"/>
        <end position="319"/>
    </location>
</feature>
<comment type="cofactor">
    <cofactor evidence="9">
        <name>Mg(2+)</name>
        <dbReference type="ChEBI" id="CHEBI:18420"/>
    </cofactor>
    <text evidence="9">Requires a divalent cation, most likely magnesium in vivo, as an electrophilic catalyst to aid phosphoryl group transfer. It is the chelate of the metal and the nucleotide that is the actual substrate.</text>
</comment>
<keyword evidence="5 9" id="KW-0067">ATP-binding</keyword>
<comment type="subcellular location">
    <subcellularLocation>
        <location evidence="9">Cytoplasm</location>
    </subcellularLocation>
    <subcellularLocation>
        <location evidence="9">Nucleus</location>
    </subcellularLocation>
</comment>
<dbReference type="EC" id="2.7.1.15" evidence="9"/>
<dbReference type="InterPro" id="IPR011611">
    <property type="entry name" value="PfkB_dom"/>
</dbReference>
<feature type="binding site" evidence="9">
    <location>
        <position position="307"/>
    </location>
    <ligand>
        <name>K(+)</name>
        <dbReference type="ChEBI" id="CHEBI:29103"/>
    </ligand>
</feature>
<feature type="binding site" evidence="9">
    <location>
        <position position="316"/>
    </location>
    <ligand>
        <name>K(+)</name>
        <dbReference type="ChEBI" id="CHEBI:29103"/>
    </ligand>
</feature>
<feature type="binding site" evidence="9">
    <location>
        <begin position="235"/>
        <end position="240"/>
    </location>
    <ligand>
        <name>ATP</name>
        <dbReference type="ChEBI" id="CHEBI:30616"/>
    </ligand>
</feature>
<dbReference type="InterPro" id="IPR011877">
    <property type="entry name" value="Ribokinase"/>
</dbReference>
<dbReference type="CDD" id="cd01174">
    <property type="entry name" value="ribokinase"/>
    <property type="match status" value="1"/>
</dbReference>
<evidence type="ECO:0000256" key="2">
    <source>
        <dbReference type="ARBA" id="ARBA00022723"/>
    </source>
</evidence>
<comment type="function">
    <text evidence="9">Catalyzes the phosphorylation of ribose at O-5 in a reaction requiring ATP and magnesium. The resulting D-ribose-5-phosphate can then be used either for sythesis of nucleotides, histidine, and tryptophan, or as a component of the pentose phosphate pathway.</text>
</comment>
<dbReference type="GO" id="GO:0005634">
    <property type="term" value="C:nucleus"/>
    <property type="evidence" value="ECO:0007669"/>
    <property type="project" value="UniProtKB-SubCell"/>
</dbReference>
<keyword evidence="4 9" id="KW-0418">Kinase</keyword>
<feature type="binding site" evidence="9">
    <location>
        <position position="269"/>
    </location>
    <ligand>
        <name>substrate</name>
    </ligand>
</feature>
<dbReference type="AlphaFoldDB" id="A0A8J4UWJ3"/>
<gene>
    <name evidence="11" type="ORF">CYY_001059</name>
</gene>
<feature type="binding site" evidence="9">
    <location>
        <position position="190"/>
    </location>
    <ligand>
        <name>ATP</name>
        <dbReference type="ChEBI" id="CHEBI:30616"/>
    </ligand>
</feature>
<feature type="binding site" evidence="9">
    <location>
        <position position="263"/>
    </location>
    <ligand>
        <name>K(+)</name>
        <dbReference type="ChEBI" id="CHEBI:29103"/>
    </ligand>
</feature>
<dbReference type="PRINTS" id="PR00990">
    <property type="entry name" value="RIBOKINASE"/>
</dbReference>
<keyword evidence="8 9" id="KW-0119">Carbohydrate metabolism</keyword>
<evidence type="ECO:0000256" key="6">
    <source>
        <dbReference type="ARBA" id="ARBA00022842"/>
    </source>
</evidence>
<comment type="catalytic activity">
    <reaction evidence="9">
        <text>D-ribose + ATP = D-ribose 5-phosphate + ADP + H(+)</text>
        <dbReference type="Rhea" id="RHEA:13697"/>
        <dbReference type="ChEBI" id="CHEBI:15378"/>
        <dbReference type="ChEBI" id="CHEBI:30616"/>
        <dbReference type="ChEBI" id="CHEBI:47013"/>
        <dbReference type="ChEBI" id="CHEBI:78346"/>
        <dbReference type="ChEBI" id="CHEBI:456216"/>
        <dbReference type="EC" id="2.7.1.15"/>
    </reaction>
</comment>
<keyword evidence="2 9" id="KW-0479">Metal-binding</keyword>
<dbReference type="PANTHER" id="PTHR10584">
    <property type="entry name" value="SUGAR KINASE"/>
    <property type="match status" value="1"/>
</dbReference>
<organism evidence="11 12">
    <name type="scientific">Polysphondylium violaceum</name>
    <dbReference type="NCBI Taxonomy" id="133409"/>
    <lineage>
        <taxon>Eukaryota</taxon>
        <taxon>Amoebozoa</taxon>
        <taxon>Evosea</taxon>
        <taxon>Eumycetozoa</taxon>
        <taxon>Dictyostelia</taxon>
        <taxon>Dictyosteliales</taxon>
        <taxon>Dictyosteliaceae</taxon>
        <taxon>Polysphondylium</taxon>
    </lineage>
</organism>
<feature type="binding site" evidence="9">
    <location>
        <begin position="41"/>
        <end position="45"/>
    </location>
    <ligand>
        <name>substrate</name>
    </ligand>
</feature>
<dbReference type="EMBL" id="AJWJ01000024">
    <property type="protein sequence ID" value="KAF2077596.1"/>
    <property type="molecule type" value="Genomic_DNA"/>
</dbReference>
<dbReference type="InterPro" id="IPR029056">
    <property type="entry name" value="Ribokinase-like"/>
</dbReference>
<dbReference type="GO" id="GO:0019303">
    <property type="term" value="P:D-ribose catabolic process"/>
    <property type="evidence" value="ECO:0007669"/>
    <property type="project" value="UniProtKB-UniRule"/>
</dbReference>
<evidence type="ECO:0000256" key="9">
    <source>
        <dbReference type="HAMAP-Rule" id="MF_03215"/>
    </source>
</evidence>
<evidence type="ECO:0000313" key="11">
    <source>
        <dbReference type="EMBL" id="KAF2077596.1"/>
    </source>
</evidence>
<evidence type="ECO:0000256" key="5">
    <source>
        <dbReference type="ARBA" id="ARBA00022840"/>
    </source>
</evidence>
<comment type="pathway">
    <text evidence="9">Carbohydrate metabolism; D-ribose degradation; D-ribose 5-phosphate from beta-D-ribopyranose: step 2/2.</text>
</comment>
<feature type="binding site" evidence="9">
    <location>
        <position position="265"/>
    </location>
    <ligand>
        <name>K(+)</name>
        <dbReference type="ChEBI" id="CHEBI:29103"/>
    </ligand>
</feature>
<dbReference type="SUPFAM" id="SSF53613">
    <property type="entry name" value="Ribokinase-like"/>
    <property type="match status" value="1"/>
</dbReference>
<evidence type="ECO:0000256" key="3">
    <source>
        <dbReference type="ARBA" id="ARBA00022741"/>
    </source>
</evidence>
<protein>
    <recommendedName>
        <fullName evidence="9">Ribokinase</fullName>
        <shortName evidence="9">RK</shortName>
        <ecNumber evidence="9">2.7.1.15</ecNumber>
    </recommendedName>
</protein>
<dbReference type="Gene3D" id="3.40.1190.20">
    <property type="match status" value="1"/>
</dbReference>
<keyword evidence="9" id="KW-0539">Nucleus</keyword>
<dbReference type="Proteomes" id="UP000695562">
    <property type="component" value="Unassembled WGS sequence"/>
</dbReference>
<keyword evidence="7 9" id="KW-0630">Potassium</keyword>
<keyword evidence="1 9" id="KW-0808">Transferase</keyword>
<dbReference type="GO" id="GO:0005737">
    <property type="term" value="C:cytoplasm"/>
    <property type="evidence" value="ECO:0007669"/>
    <property type="project" value="UniProtKB-SubCell"/>
</dbReference>
<dbReference type="PANTHER" id="PTHR10584:SF166">
    <property type="entry name" value="RIBOKINASE"/>
    <property type="match status" value="1"/>
</dbReference>
<dbReference type="GO" id="GO:0004747">
    <property type="term" value="F:ribokinase activity"/>
    <property type="evidence" value="ECO:0007669"/>
    <property type="project" value="UniProtKB-UniRule"/>
</dbReference>
<comment type="caution">
    <text evidence="11">The sequence shown here is derived from an EMBL/GenBank/DDBJ whole genome shotgun (WGS) entry which is preliminary data.</text>
</comment>
<feature type="binding site" evidence="9">
    <location>
        <begin position="13"/>
        <end position="15"/>
    </location>
    <ligand>
        <name>substrate</name>
    </ligand>
</feature>
<dbReference type="GO" id="GO:0046872">
    <property type="term" value="F:metal ion binding"/>
    <property type="evidence" value="ECO:0007669"/>
    <property type="project" value="UniProtKB-KW"/>
</dbReference>
<feature type="binding site" evidence="9">
    <location>
        <position position="310"/>
    </location>
    <ligand>
        <name>K(+)</name>
        <dbReference type="ChEBI" id="CHEBI:29103"/>
    </ligand>
</feature>
<comment type="caution">
    <text evidence="9">Lacks conserved residue(s) required for the propagation of feature annotation.</text>
</comment>
<dbReference type="UniPathway" id="UPA00916">
    <property type="reaction ID" value="UER00889"/>
</dbReference>
<sequence length="328" mass="36011">MNDRLITVVGGSNWDMFTYTKELPKAGETIKGTDFKTSFGGKASNQCVQAALLGSKCSIITKLSQDIFGQNILKNYKDHNVDCSNITIVPDVPSGIATIIVDSHGENEIIIVGGSNATFTTTDIDNAKPTIDKSLLLLCQLEIADEINLYALKLAKLNKKTKTILNPSPMPKDLNLVKELLEYVDILVVNKHEFNDLAAFDEQHKGNQNTDLKHMEEKSKSIFSRHTQLNVLIVTLGSKGQVLITRSNGCTMIESNINVVAVDTTGAGDSFLGSLAHYLVESSNEPEYTNQKWVDCIKKASKVAAISVTKYGTQTSYPSIKQVEDFKF</sequence>
<evidence type="ECO:0000256" key="1">
    <source>
        <dbReference type="ARBA" id="ARBA00022679"/>
    </source>
</evidence>
<feature type="binding site" evidence="9">
    <location>
        <position position="312"/>
    </location>
    <ligand>
        <name>K(+)</name>
        <dbReference type="ChEBI" id="CHEBI:29103"/>
    </ligand>
</feature>
<feature type="binding site" evidence="9">
    <location>
        <begin position="268"/>
        <end position="269"/>
    </location>
    <ligand>
        <name>ATP</name>
        <dbReference type="ChEBI" id="CHEBI:30616"/>
    </ligand>
</feature>
<dbReference type="OrthoDB" id="415590at2759"/>
<dbReference type="GO" id="GO:0005524">
    <property type="term" value="F:ATP binding"/>
    <property type="evidence" value="ECO:0007669"/>
    <property type="project" value="UniProtKB-UniRule"/>
</dbReference>
<accession>A0A8J4UWJ3</accession>
<comment type="subunit">
    <text evidence="9">Homodimer.</text>
</comment>
<evidence type="ECO:0000256" key="4">
    <source>
        <dbReference type="ARBA" id="ARBA00022777"/>
    </source>
</evidence>
<keyword evidence="6 9" id="KW-0460">Magnesium</keyword>
<keyword evidence="9" id="KW-0963">Cytoplasm</keyword>
<evidence type="ECO:0000256" key="8">
    <source>
        <dbReference type="ARBA" id="ARBA00023277"/>
    </source>
</evidence>
<dbReference type="InterPro" id="IPR002139">
    <property type="entry name" value="Ribo/fructo_kinase"/>
</dbReference>
<keyword evidence="3 9" id="KW-0547">Nucleotide-binding</keyword>
<evidence type="ECO:0000259" key="10">
    <source>
        <dbReference type="Pfam" id="PF00294"/>
    </source>
</evidence>
<dbReference type="HAMAP" id="MF_01987">
    <property type="entry name" value="Ribokinase"/>
    <property type="match status" value="1"/>
</dbReference>
<comment type="activity regulation">
    <text evidence="9">Activated by a monovalent cation that binds near, but not in, the active site. The most likely occupant of the site in vivo is potassium. Ion binding induces a conformational change that may alter substrate affinity.</text>
</comment>
<feature type="active site" description="Proton acceptor" evidence="9">
    <location>
        <position position="269"/>
    </location>
</feature>
<proteinExistence type="inferred from homology"/>